<proteinExistence type="predicted"/>
<name>A0A1W6YVF4_9BORD</name>
<evidence type="ECO:0000313" key="2">
    <source>
        <dbReference type="EMBL" id="ARP85092.1"/>
    </source>
</evidence>
<dbReference type="GO" id="GO:0004222">
    <property type="term" value="F:metalloendopeptidase activity"/>
    <property type="evidence" value="ECO:0007669"/>
    <property type="project" value="TreeGrafter"/>
</dbReference>
<dbReference type="AlphaFoldDB" id="A0A1W6YVF4"/>
<dbReference type="PANTHER" id="PTHR21666:SF270">
    <property type="entry name" value="MUREIN HYDROLASE ACTIVATOR ENVC"/>
    <property type="match status" value="1"/>
</dbReference>
<feature type="domain" description="M23ase beta-sheet core" evidence="1">
    <location>
        <begin position="206"/>
        <end position="303"/>
    </location>
</feature>
<dbReference type="SUPFAM" id="SSF51261">
    <property type="entry name" value="Duplicated hybrid motif"/>
    <property type="match status" value="1"/>
</dbReference>
<dbReference type="CDD" id="cd12797">
    <property type="entry name" value="M23_peptidase"/>
    <property type="match status" value="1"/>
</dbReference>
<reference evidence="2 3" key="1">
    <citation type="submission" date="2017-05" db="EMBL/GenBank/DDBJ databases">
        <title>Complete and WGS of Bordetella genogroups.</title>
        <authorList>
            <person name="Spilker T."/>
            <person name="LiPuma J."/>
        </authorList>
    </citation>
    <scope>NUCLEOTIDE SEQUENCE [LARGE SCALE GENOMIC DNA]</scope>
    <source>
        <strain evidence="2 3">AU17164</strain>
    </source>
</reference>
<protein>
    <recommendedName>
        <fullName evidence="1">M23ase beta-sheet core domain-containing protein</fullName>
    </recommendedName>
</protein>
<sequence>MENPMRNKTNSRVLARIRAWRSAACIAVLLTAFAGGAVLHHVGSKVGASAPELSPLLPVEELPEWSDESVPFGEDERLHIKSGLITGGIAASLARARVPQSAINQALALASTRAPDGAEMLRFKIAYAVREYAVEEVTPRLVALQIGDGEASIAAVRYPLRGDGEPTYYDFHGNPWGPTSFAWPVARSRASSPFGGRIHPVLGVAKFHRGVDLAAPQGTPVMASAPGTVTFVGNVRGYGNLVALRHANGLESYYAHLHAIASTVGVGTRVAQRDVIGTVGATGTATGPHLHFEIRQHGRPLDPITLMPSRPRSDPDFSRDLRKVRAHFAPEGVAMHRFVRLYSQDTSRRI</sequence>
<dbReference type="InterPro" id="IPR011055">
    <property type="entry name" value="Dup_hybrid_motif"/>
</dbReference>
<dbReference type="Gene3D" id="2.70.70.10">
    <property type="entry name" value="Glucose Permease (Domain IIA)"/>
    <property type="match status" value="1"/>
</dbReference>
<evidence type="ECO:0000313" key="3">
    <source>
        <dbReference type="Proteomes" id="UP000194139"/>
    </source>
</evidence>
<dbReference type="Pfam" id="PF01551">
    <property type="entry name" value="Peptidase_M23"/>
    <property type="match status" value="1"/>
</dbReference>
<organism evidence="2 3">
    <name type="scientific">Bordetella genomosp. 9</name>
    <dbReference type="NCBI Taxonomy" id="1416803"/>
    <lineage>
        <taxon>Bacteria</taxon>
        <taxon>Pseudomonadati</taxon>
        <taxon>Pseudomonadota</taxon>
        <taxon>Betaproteobacteria</taxon>
        <taxon>Burkholderiales</taxon>
        <taxon>Alcaligenaceae</taxon>
        <taxon>Bordetella</taxon>
    </lineage>
</organism>
<dbReference type="EMBL" id="CP021109">
    <property type="protein sequence ID" value="ARP85092.1"/>
    <property type="molecule type" value="Genomic_DNA"/>
</dbReference>
<evidence type="ECO:0000259" key="1">
    <source>
        <dbReference type="Pfam" id="PF01551"/>
    </source>
</evidence>
<accession>A0A1W6YVF4</accession>
<keyword evidence="3" id="KW-1185">Reference proteome</keyword>
<dbReference type="PANTHER" id="PTHR21666">
    <property type="entry name" value="PEPTIDASE-RELATED"/>
    <property type="match status" value="1"/>
</dbReference>
<gene>
    <name evidence="2" type="ORF">CAL13_01815</name>
</gene>
<dbReference type="InterPro" id="IPR016047">
    <property type="entry name" value="M23ase_b-sheet_dom"/>
</dbReference>
<dbReference type="InterPro" id="IPR050570">
    <property type="entry name" value="Cell_wall_metabolism_enzyme"/>
</dbReference>
<dbReference type="Proteomes" id="UP000194139">
    <property type="component" value="Chromosome"/>
</dbReference>